<keyword evidence="2" id="KW-1185">Reference proteome</keyword>
<name>A0A401LU92_9BACE</name>
<comment type="caution">
    <text evidence="1">The sequence shown here is derived from an EMBL/GenBank/DDBJ whole genome shotgun (WGS) entry which is preliminary data.</text>
</comment>
<reference evidence="1 2" key="1">
    <citation type="submission" date="2018-10" db="EMBL/GenBank/DDBJ databases">
        <title>Draft Genome Sequence of Bacteroides sp. KCTC 15687.</title>
        <authorList>
            <person name="Yu S.Y."/>
            <person name="Kim J.S."/>
            <person name="Oh B.S."/>
            <person name="Park S.H."/>
            <person name="Kang S.W."/>
            <person name="Park J.E."/>
            <person name="Choi S.H."/>
            <person name="Han K.I."/>
            <person name="Lee K.C."/>
            <person name="Eom M.K."/>
            <person name="Suh M.K."/>
            <person name="Lee D.H."/>
            <person name="Yoon H."/>
            <person name="Kim B."/>
            <person name="Yang S.J."/>
            <person name="Lee J.S."/>
            <person name="Lee J.H."/>
        </authorList>
    </citation>
    <scope>NUCLEOTIDE SEQUENCE [LARGE SCALE GENOMIC DNA]</scope>
    <source>
        <strain evidence="1 2">KCTC 15687</strain>
    </source>
</reference>
<accession>A0A401LU92</accession>
<dbReference type="AlphaFoldDB" id="A0A401LU92"/>
<proteinExistence type="predicted"/>
<dbReference type="EMBL" id="BHWB01000005">
    <property type="protein sequence ID" value="GCB35023.1"/>
    <property type="molecule type" value="Genomic_DNA"/>
</dbReference>
<sequence>MSIQYIMDRGIITISEAGMVTIPTAPVWMTQFEIADLFGVFSCGIRKAIQAIYRNKELNECDTMKYIKQPDGISYDVYNFEMVIAIAFRICSRESILFRRFVINEIYATKKENSITLFVSCGRGSNLWYS</sequence>
<organism evidence="1 2">
    <name type="scientific">Bacteroides faecalis</name>
    <dbReference type="NCBI Taxonomy" id="2447885"/>
    <lineage>
        <taxon>Bacteria</taxon>
        <taxon>Pseudomonadati</taxon>
        <taxon>Bacteroidota</taxon>
        <taxon>Bacteroidia</taxon>
        <taxon>Bacteroidales</taxon>
        <taxon>Bacteroidaceae</taxon>
        <taxon>Bacteroides</taxon>
    </lineage>
</organism>
<dbReference type="PANTHER" id="PTHR35810">
    <property type="entry name" value="CYTOPLASMIC PROTEIN-RELATED"/>
    <property type="match status" value="1"/>
</dbReference>
<dbReference type="PANTHER" id="PTHR35810:SF1">
    <property type="entry name" value="CYTOPLASMIC PROTEIN"/>
    <property type="match status" value="1"/>
</dbReference>
<gene>
    <name evidence="1" type="ORF">KGMB02408_19680</name>
</gene>
<protein>
    <recommendedName>
        <fullName evidence="3">Transporter</fullName>
    </recommendedName>
</protein>
<dbReference type="Proteomes" id="UP000288079">
    <property type="component" value="Unassembled WGS sequence"/>
</dbReference>
<evidence type="ECO:0008006" key="3">
    <source>
        <dbReference type="Google" id="ProtNLM"/>
    </source>
</evidence>
<evidence type="ECO:0000313" key="2">
    <source>
        <dbReference type="Proteomes" id="UP000288079"/>
    </source>
</evidence>
<evidence type="ECO:0000313" key="1">
    <source>
        <dbReference type="EMBL" id="GCB35023.1"/>
    </source>
</evidence>